<organism evidence="6 7">
    <name type="scientific">Nostocoides veronense</name>
    <dbReference type="NCBI Taxonomy" id="330836"/>
    <lineage>
        <taxon>Bacteria</taxon>
        <taxon>Bacillati</taxon>
        <taxon>Actinomycetota</taxon>
        <taxon>Actinomycetes</taxon>
        <taxon>Micrococcales</taxon>
        <taxon>Intrasporangiaceae</taxon>
        <taxon>Nostocoides</taxon>
    </lineage>
</organism>
<dbReference type="InterPro" id="IPR005895">
    <property type="entry name" value="ABC_transptr_haem_export_CcmA"/>
</dbReference>
<sequence length="226" mass="22965">MTTSTRSEAAGNGAVEVRDLCVRFGERLVLDRLGFRAAPGEFVAITGPSGAGKSTLIWVLAGALAPTSGSVTYGGAPIGDRATAARAGIALIAQGNALSTPLTALENVVVPQLAAGVAARDARSRADEALAAVGLASARTQLVEELSGGQQQRVAVARALAAQPRVLLADEPTSDLDAETREAITALLAAHARAGGAVIMATHDAWCAEQADRELHLDAGALTTIR</sequence>
<dbReference type="SUPFAM" id="SSF52540">
    <property type="entry name" value="P-loop containing nucleoside triphosphate hydrolases"/>
    <property type="match status" value="1"/>
</dbReference>
<dbReference type="PANTHER" id="PTHR24220:SF689">
    <property type="entry name" value="LIPOPROTEIN-RELEASING SYSTEM ATP-BINDING PROTEIN LOLD"/>
    <property type="match status" value="1"/>
</dbReference>
<keyword evidence="4 6" id="KW-0067">ATP-binding</keyword>
<dbReference type="GO" id="GO:0005524">
    <property type="term" value="F:ATP binding"/>
    <property type="evidence" value="ECO:0007669"/>
    <property type="project" value="UniProtKB-KW"/>
</dbReference>
<dbReference type="NCBIfam" id="TIGR01189">
    <property type="entry name" value="ccmA"/>
    <property type="match status" value="1"/>
</dbReference>
<evidence type="ECO:0000313" key="7">
    <source>
        <dbReference type="Proteomes" id="UP001499938"/>
    </source>
</evidence>
<comment type="similarity">
    <text evidence="1">Belongs to the ABC transporter superfamily.</text>
</comment>
<dbReference type="SMART" id="SM00382">
    <property type="entry name" value="AAA"/>
    <property type="match status" value="1"/>
</dbReference>
<accession>A0ABP4XQY6</accession>
<evidence type="ECO:0000256" key="3">
    <source>
        <dbReference type="ARBA" id="ARBA00022748"/>
    </source>
</evidence>
<gene>
    <name evidence="6" type="primary">lolD</name>
    <name evidence="6" type="ORF">GCM10009811_10120</name>
</gene>
<evidence type="ECO:0000256" key="4">
    <source>
        <dbReference type="ARBA" id="ARBA00022840"/>
    </source>
</evidence>
<dbReference type="Proteomes" id="UP001499938">
    <property type="component" value="Unassembled WGS sequence"/>
</dbReference>
<dbReference type="PANTHER" id="PTHR24220">
    <property type="entry name" value="IMPORT ATP-BINDING PROTEIN"/>
    <property type="match status" value="1"/>
</dbReference>
<dbReference type="PROSITE" id="PS50893">
    <property type="entry name" value="ABC_TRANSPORTER_2"/>
    <property type="match status" value="1"/>
</dbReference>
<dbReference type="EMBL" id="BAAAPO010000016">
    <property type="protein sequence ID" value="GAA1787007.1"/>
    <property type="molecule type" value="Genomic_DNA"/>
</dbReference>
<evidence type="ECO:0000259" key="5">
    <source>
        <dbReference type="PROSITE" id="PS50893"/>
    </source>
</evidence>
<reference evidence="7" key="1">
    <citation type="journal article" date="2019" name="Int. J. Syst. Evol. Microbiol.">
        <title>The Global Catalogue of Microorganisms (GCM) 10K type strain sequencing project: providing services to taxonomists for standard genome sequencing and annotation.</title>
        <authorList>
            <consortium name="The Broad Institute Genomics Platform"/>
            <consortium name="The Broad Institute Genome Sequencing Center for Infectious Disease"/>
            <person name="Wu L."/>
            <person name="Ma J."/>
        </authorList>
    </citation>
    <scope>NUCLEOTIDE SEQUENCE [LARGE SCALE GENOMIC DNA]</scope>
    <source>
        <strain evidence="7">JCM 15592</strain>
    </source>
</reference>
<keyword evidence="7" id="KW-1185">Reference proteome</keyword>
<keyword evidence="6" id="KW-0449">Lipoprotein</keyword>
<feature type="domain" description="ABC transporter" evidence="5">
    <location>
        <begin position="15"/>
        <end position="225"/>
    </location>
</feature>
<keyword evidence="3" id="KW-0201">Cytochrome c-type biogenesis</keyword>
<dbReference type="InterPro" id="IPR017871">
    <property type="entry name" value="ABC_transporter-like_CS"/>
</dbReference>
<dbReference type="Pfam" id="PF00005">
    <property type="entry name" value="ABC_tran"/>
    <property type="match status" value="1"/>
</dbReference>
<evidence type="ECO:0000256" key="2">
    <source>
        <dbReference type="ARBA" id="ARBA00022741"/>
    </source>
</evidence>
<dbReference type="InterPro" id="IPR003439">
    <property type="entry name" value="ABC_transporter-like_ATP-bd"/>
</dbReference>
<comment type="caution">
    <text evidence="6">The sequence shown here is derived from an EMBL/GenBank/DDBJ whole genome shotgun (WGS) entry which is preliminary data.</text>
</comment>
<dbReference type="InterPro" id="IPR015854">
    <property type="entry name" value="ABC_transpr_LolD-like"/>
</dbReference>
<dbReference type="PROSITE" id="PS00211">
    <property type="entry name" value="ABC_TRANSPORTER_1"/>
    <property type="match status" value="1"/>
</dbReference>
<evidence type="ECO:0000256" key="1">
    <source>
        <dbReference type="ARBA" id="ARBA00005417"/>
    </source>
</evidence>
<dbReference type="RefSeq" id="WP_344082148.1">
    <property type="nucleotide sequence ID" value="NZ_BAAAPO010000016.1"/>
</dbReference>
<proteinExistence type="inferred from homology"/>
<keyword evidence="2" id="KW-0547">Nucleotide-binding</keyword>
<dbReference type="Gene3D" id="3.40.50.300">
    <property type="entry name" value="P-loop containing nucleotide triphosphate hydrolases"/>
    <property type="match status" value="1"/>
</dbReference>
<dbReference type="InterPro" id="IPR003593">
    <property type="entry name" value="AAA+_ATPase"/>
</dbReference>
<evidence type="ECO:0000313" key="6">
    <source>
        <dbReference type="EMBL" id="GAA1787007.1"/>
    </source>
</evidence>
<protein>
    <submittedName>
        <fullName evidence="6">Lipoprotein-releasing ABC transporter ATP-binding protein LolD</fullName>
    </submittedName>
</protein>
<dbReference type="InterPro" id="IPR027417">
    <property type="entry name" value="P-loop_NTPase"/>
</dbReference>
<name>A0ABP4XQY6_9MICO</name>